<dbReference type="Proteomes" id="UP000265566">
    <property type="component" value="Chromosome 4"/>
</dbReference>
<protein>
    <submittedName>
        <fullName evidence="3">Putative AT hook, DNA-binding protein</fullName>
    </submittedName>
</protein>
<accession>A0A396I786</accession>
<evidence type="ECO:0000256" key="2">
    <source>
        <dbReference type="SAM" id="Phobius"/>
    </source>
</evidence>
<dbReference type="SMART" id="SM00384">
    <property type="entry name" value="AT_hook"/>
    <property type="match status" value="2"/>
</dbReference>
<reference evidence="4" key="1">
    <citation type="journal article" date="2018" name="Nat. Plants">
        <title>Whole-genome landscape of Medicago truncatula symbiotic genes.</title>
        <authorList>
            <person name="Pecrix Y."/>
            <person name="Staton S.E."/>
            <person name="Sallet E."/>
            <person name="Lelandais-Briere C."/>
            <person name="Moreau S."/>
            <person name="Carrere S."/>
            <person name="Blein T."/>
            <person name="Jardinaud M.F."/>
            <person name="Latrasse D."/>
            <person name="Zouine M."/>
            <person name="Zahm M."/>
            <person name="Kreplak J."/>
            <person name="Mayjonade B."/>
            <person name="Satge C."/>
            <person name="Perez M."/>
            <person name="Cauet S."/>
            <person name="Marande W."/>
            <person name="Chantry-Darmon C."/>
            <person name="Lopez-Roques C."/>
            <person name="Bouchez O."/>
            <person name="Berard A."/>
            <person name="Debelle F."/>
            <person name="Munos S."/>
            <person name="Bendahmane A."/>
            <person name="Berges H."/>
            <person name="Niebel A."/>
            <person name="Buitink J."/>
            <person name="Frugier F."/>
            <person name="Benhamed M."/>
            <person name="Crespi M."/>
            <person name="Gouzy J."/>
            <person name="Gamas P."/>
        </authorList>
    </citation>
    <scope>NUCLEOTIDE SEQUENCE [LARGE SCALE GENOMIC DNA]</scope>
    <source>
        <strain evidence="4">cv. Jemalong A17</strain>
    </source>
</reference>
<keyword evidence="3" id="KW-0238">DNA-binding</keyword>
<comment type="caution">
    <text evidence="3">The sequence shown here is derived from an EMBL/GenBank/DDBJ whole genome shotgun (WGS) entry which is preliminary data.</text>
</comment>
<sequence length="126" mass="13957">MEDNVNLELTLSLNSSQDRSKTTNHAITEMEADRVDAGLDTVVKSEIGGSNSALVKRGRGRPRKSEVDRNRLSPTKLPPRTSNQPSGSEEKRGRGRPRGSGKLQSLAPIGMSFFPLIFFFMNIYCF</sequence>
<keyword evidence="2" id="KW-0812">Transmembrane</keyword>
<dbReference type="GO" id="GO:0003677">
    <property type="term" value="F:DNA binding"/>
    <property type="evidence" value="ECO:0007669"/>
    <property type="project" value="UniProtKB-KW"/>
</dbReference>
<dbReference type="EMBL" id="PSQE01000004">
    <property type="protein sequence ID" value="RHN60573.1"/>
    <property type="molecule type" value="Genomic_DNA"/>
</dbReference>
<dbReference type="Gramene" id="rna22904">
    <property type="protein sequence ID" value="RHN60573.1"/>
    <property type="gene ID" value="gene22904"/>
</dbReference>
<proteinExistence type="predicted"/>
<dbReference type="Pfam" id="PF02178">
    <property type="entry name" value="AT_hook"/>
    <property type="match status" value="2"/>
</dbReference>
<dbReference type="InterPro" id="IPR017956">
    <property type="entry name" value="AT_hook_DNA-bd_motif"/>
</dbReference>
<name>A0A396I786_MEDTR</name>
<feature type="region of interest" description="Disordered" evidence="1">
    <location>
        <begin position="1"/>
        <end position="29"/>
    </location>
</feature>
<evidence type="ECO:0000313" key="3">
    <source>
        <dbReference type="EMBL" id="RHN60573.1"/>
    </source>
</evidence>
<feature type="compositionally biased region" description="Polar residues" evidence="1">
    <location>
        <begin position="7"/>
        <end position="17"/>
    </location>
</feature>
<organism evidence="3 4">
    <name type="scientific">Medicago truncatula</name>
    <name type="common">Barrel medic</name>
    <name type="synonym">Medicago tribuloides</name>
    <dbReference type="NCBI Taxonomy" id="3880"/>
    <lineage>
        <taxon>Eukaryota</taxon>
        <taxon>Viridiplantae</taxon>
        <taxon>Streptophyta</taxon>
        <taxon>Embryophyta</taxon>
        <taxon>Tracheophyta</taxon>
        <taxon>Spermatophyta</taxon>
        <taxon>Magnoliopsida</taxon>
        <taxon>eudicotyledons</taxon>
        <taxon>Gunneridae</taxon>
        <taxon>Pentapetalae</taxon>
        <taxon>rosids</taxon>
        <taxon>fabids</taxon>
        <taxon>Fabales</taxon>
        <taxon>Fabaceae</taxon>
        <taxon>Papilionoideae</taxon>
        <taxon>50 kb inversion clade</taxon>
        <taxon>NPAAA clade</taxon>
        <taxon>Hologalegina</taxon>
        <taxon>IRL clade</taxon>
        <taxon>Trifolieae</taxon>
        <taxon>Medicago</taxon>
    </lineage>
</organism>
<keyword evidence="2" id="KW-1133">Transmembrane helix</keyword>
<keyword evidence="2" id="KW-0472">Membrane</keyword>
<gene>
    <name evidence="3" type="ORF">MtrunA17_Chr4g0027311</name>
</gene>
<evidence type="ECO:0000256" key="1">
    <source>
        <dbReference type="SAM" id="MobiDB-lite"/>
    </source>
</evidence>
<feature type="region of interest" description="Disordered" evidence="1">
    <location>
        <begin position="50"/>
        <end position="105"/>
    </location>
</feature>
<feature type="transmembrane region" description="Helical" evidence="2">
    <location>
        <begin position="106"/>
        <end position="124"/>
    </location>
</feature>
<dbReference type="PRINTS" id="PR00929">
    <property type="entry name" value="ATHOOK"/>
</dbReference>
<dbReference type="AlphaFoldDB" id="A0A396I786"/>
<evidence type="ECO:0000313" key="4">
    <source>
        <dbReference type="Proteomes" id="UP000265566"/>
    </source>
</evidence>